<evidence type="ECO:0000256" key="1">
    <source>
        <dbReference type="SAM" id="SignalP"/>
    </source>
</evidence>
<organism evidence="2 3">
    <name type="scientific">Anaeromyxobacter oryzae</name>
    <dbReference type="NCBI Taxonomy" id="2918170"/>
    <lineage>
        <taxon>Bacteria</taxon>
        <taxon>Pseudomonadati</taxon>
        <taxon>Myxococcota</taxon>
        <taxon>Myxococcia</taxon>
        <taxon>Myxococcales</taxon>
        <taxon>Cystobacterineae</taxon>
        <taxon>Anaeromyxobacteraceae</taxon>
        <taxon>Anaeromyxobacter</taxon>
    </lineage>
</organism>
<reference evidence="3" key="1">
    <citation type="journal article" date="2022" name="Int. J. Syst. Evol. Microbiol.">
        <title>Anaeromyxobacter oryzae sp. nov., Anaeromyxobacter diazotrophicus sp. nov. and Anaeromyxobacter paludicola sp. nov., isolated from paddy soils.</title>
        <authorList>
            <person name="Itoh H."/>
            <person name="Xu Z."/>
            <person name="Mise K."/>
            <person name="Masuda Y."/>
            <person name="Ushijima N."/>
            <person name="Hayakawa C."/>
            <person name="Shiratori Y."/>
            <person name="Senoo K."/>
        </authorList>
    </citation>
    <scope>NUCLEOTIDE SEQUENCE [LARGE SCALE GENOMIC DNA]</scope>
    <source>
        <strain evidence="3">Red232</strain>
    </source>
</reference>
<gene>
    <name evidence="2" type="ORF">AMOR_43020</name>
</gene>
<dbReference type="RefSeq" id="WP_248353979.1">
    <property type="nucleotide sequence ID" value="NZ_AP025591.1"/>
</dbReference>
<dbReference type="EMBL" id="AP025591">
    <property type="protein sequence ID" value="BDG05306.1"/>
    <property type="molecule type" value="Genomic_DNA"/>
</dbReference>
<evidence type="ECO:0000313" key="3">
    <source>
        <dbReference type="Proteomes" id="UP001162891"/>
    </source>
</evidence>
<evidence type="ECO:0000313" key="2">
    <source>
        <dbReference type="EMBL" id="BDG05306.1"/>
    </source>
</evidence>
<keyword evidence="1" id="KW-0732">Signal</keyword>
<feature type="chain" id="PRO_5047317136" evidence="1">
    <location>
        <begin position="22"/>
        <end position="301"/>
    </location>
</feature>
<accession>A0ABN6MWJ2</accession>
<name>A0ABN6MWJ2_9BACT</name>
<protein>
    <submittedName>
        <fullName evidence="2">Uncharacterized protein</fullName>
    </submittedName>
</protein>
<proteinExistence type="predicted"/>
<keyword evidence="3" id="KW-1185">Reference proteome</keyword>
<sequence>MKRIRLCAAAVAALAAFTVRAQTTTDTPILGSHGVADWPTEVTRRPLTLGAGMAEVYFPVNINLQKNEEGKPISSNPSLYFGLTDSWMIGVRHLVGLCYSGSSNGCDRFYQDVSVDTVFSLGRAAGLDLGLGLAVNYAPIAEKAWSGEARVIVRAGGGPLALTVAPTINFGLNGRDTRTKWAAGTFDVGGTYNLVRPIPDEISSGGVVKGENREIISVPGTLQLQLGPTLALAGGIAIEGPINPSAGSFGDYYRVPVSAAVIVTPIRWIDIGASFTYPDLLGKTANNTDFRSLGIFAAFRI</sequence>
<feature type="signal peptide" evidence="1">
    <location>
        <begin position="1"/>
        <end position="21"/>
    </location>
</feature>
<dbReference type="Proteomes" id="UP001162891">
    <property type="component" value="Chromosome"/>
</dbReference>